<proteinExistence type="predicted"/>
<protein>
    <recommendedName>
        <fullName evidence="3">Fibronectin type-III domain-containing protein</fullName>
    </recommendedName>
</protein>
<keyword evidence="5" id="KW-1185">Reference proteome</keyword>
<evidence type="ECO:0000256" key="1">
    <source>
        <dbReference type="ARBA" id="ARBA00022737"/>
    </source>
</evidence>
<comment type="caution">
    <text evidence="4">The sequence shown here is derived from an EMBL/GenBank/DDBJ whole genome shotgun (WGS) entry which is preliminary data.</text>
</comment>
<feature type="region of interest" description="Disordered" evidence="2">
    <location>
        <begin position="1609"/>
        <end position="1631"/>
    </location>
</feature>
<keyword evidence="1" id="KW-0677">Repeat</keyword>
<feature type="region of interest" description="Disordered" evidence="2">
    <location>
        <begin position="187"/>
        <end position="238"/>
    </location>
</feature>
<dbReference type="PANTHER" id="PTHR46708">
    <property type="entry name" value="TENASCIN"/>
    <property type="match status" value="1"/>
</dbReference>
<evidence type="ECO:0000259" key="3">
    <source>
        <dbReference type="PROSITE" id="PS50853"/>
    </source>
</evidence>
<dbReference type="SMART" id="SM00060">
    <property type="entry name" value="FN3"/>
    <property type="match status" value="10"/>
</dbReference>
<dbReference type="VEuPathDB" id="TriTrypDB:LpyrH10_31_0410"/>
<feature type="region of interest" description="Disordered" evidence="2">
    <location>
        <begin position="1"/>
        <end position="48"/>
    </location>
</feature>
<reference evidence="4 5" key="1">
    <citation type="submission" date="2015-07" db="EMBL/GenBank/DDBJ databases">
        <title>High-quality genome of monoxenous trypanosomatid Leptomonas pyrrhocoris.</title>
        <authorList>
            <person name="Flegontov P."/>
            <person name="Butenko A."/>
            <person name="Firsov S."/>
            <person name="Vlcek C."/>
            <person name="Logacheva M.D."/>
            <person name="Field M."/>
            <person name="Filatov D."/>
            <person name="Flegontova O."/>
            <person name="Gerasimov E."/>
            <person name="Jackson A.P."/>
            <person name="Kelly S."/>
            <person name="Opperdoes F."/>
            <person name="O'Reilly A."/>
            <person name="Votypka J."/>
            <person name="Yurchenko V."/>
            <person name="Lukes J."/>
        </authorList>
    </citation>
    <scope>NUCLEOTIDE SEQUENCE [LARGE SCALE GENOMIC DNA]</scope>
    <source>
        <strain evidence="4">H10</strain>
    </source>
</reference>
<feature type="region of interest" description="Disordered" evidence="2">
    <location>
        <begin position="98"/>
        <end position="151"/>
    </location>
</feature>
<feature type="region of interest" description="Disordered" evidence="2">
    <location>
        <begin position="772"/>
        <end position="792"/>
    </location>
</feature>
<evidence type="ECO:0000313" key="4">
    <source>
        <dbReference type="EMBL" id="KPA74091.1"/>
    </source>
</evidence>
<feature type="compositionally biased region" description="Low complexity" evidence="2">
    <location>
        <begin position="1265"/>
        <end position="1277"/>
    </location>
</feature>
<evidence type="ECO:0000256" key="2">
    <source>
        <dbReference type="SAM" id="MobiDB-lite"/>
    </source>
</evidence>
<feature type="domain" description="Fibronectin type-III" evidence="3">
    <location>
        <begin position="539"/>
        <end position="637"/>
    </location>
</feature>
<dbReference type="OrthoDB" id="261433at2759"/>
<dbReference type="SUPFAM" id="SSF49265">
    <property type="entry name" value="Fibronectin type III"/>
    <property type="match status" value="7"/>
</dbReference>
<dbReference type="InterPro" id="IPR036116">
    <property type="entry name" value="FN3_sf"/>
</dbReference>
<feature type="domain" description="Fibronectin type-III" evidence="3">
    <location>
        <begin position="1100"/>
        <end position="1200"/>
    </location>
</feature>
<feature type="domain" description="Fibronectin type-III" evidence="3">
    <location>
        <begin position="1347"/>
        <end position="1454"/>
    </location>
</feature>
<dbReference type="InterPro" id="IPR003961">
    <property type="entry name" value="FN3_dom"/>
</dbReference>
<dbReference type="PANTHER" id="PTHR46708:SF2">
    <property type="entry name" value="FIBRONECTIN TYPE-III DOMAIN-CONTAINING PROTEIN"/>
    <property type="match status" value="1"/>
</dbReference>
<organism evidence="4 5">
    <name type="scientific">Leptomonas pyrrhocoris</name>
    <name type="common">Firebug parasite</name>
    <dbReference type="NCBI Taxonomy" id="157538"/>
    <lineage>
        <taxon>Eukaryota</taxon>
        <taxon>Discoba</taxon>
        <taxon>Euglenozoa</taxon>
        <taxon>Kinetoplastea</taxon>
        <taxon>Metakinetoplastina</taxon>
        <taxon>Trypanosomatida</taxon>
        <taxon>Trypanosomatidae</taxon>
        <taxon>Leishmaniinae</taxon>
        <taxon>Leptomonas</taxon>
    </lineage>
</organism>
<name>A0A0N0DR76_LEPPY</name>
<dbReference type="EMBL" id="LGTL01000031">
    <property type="protein sequence ID" value="KPA74091.1"/>
    <property type="molecule type" value="Genomic_DNA"/>
</dbReference>
<sequence>MYKHPTTDTAVVAAGDDVQTAPERASPSHTGAVATPSQTSDARSPAVPRHITTQLHCQAAVVRVGEHFGEFECNVFRHVKSHGARTGSRKMGPLAAAGVAAATSSPPSPAAGAAAATDDDNMEADEHNSDHHDASLAPAPTRSGKTAVTDSGALDDNALIPVDCREENVPRWQLLIYTILHDAQGATTANNQNPTLSTTTSTSTMATARTRSPTNTNASADGALGGAGESKEPASMDELPLPANGKVYFFQTLPASKLNKVVKLDAGCRFTVQVRCYSRPTAQWSPWSEPVQTATLFPVVTRIVEIGSDYVHCIWDRAAQRSEEGIAREIDSETTDWCRSIPNFELRFLRESDMAEHYCGSFEAGCRSQTVRSLQPGTAYIVMARYMTMIHTMREWTEVTRLVTESPLEVKLEARGEDTFTFSWGRSTNADDAAASKISALANAEPSATAFLEDGDDSTAAPVTASVAGYLLPRVPVHEYELIIESDDLRFDPISVPASVNQHTMDHVYPSTSYSVCVRALSEEGRWGGRSLPLVVRTADRPVVAVAAVGESFASLSWSRRQEEPLESQLEYRVQSLTSAYNQAETITLPPASAAAPRLLNVEHLRAGSQYTVTLRVAIGAAWGGWTEPLRFTTAPSAALTFLERGEDFLTLNWPSTGPAASCNNNASDGAPAVYNIVVIKCSPLGERTAVLNERVTRDSTQRGFRVNDLEANMTYDVQCRTWQRNPITGFEGWGEFSAPVRMQTLQPVALHVWDVGEDFIHVVWRRGLAEQGDSPTVAGGDPNRDAAATGTTTADWDRLKYEVVVGCVDTGEDELLHRQVLDTSFTISQLKPSTTYTISVRACDEQGQWGLWSRVKVLTLASVKTTINEIGEDFVRLVWQRCGTDDNADLQDVTTADIFVAKYSVLVYAKELPGMPVFPHVQSGYEEGGGRSDVARHEIVSSEHTSLRVGDLLPDREYVAVVRAATSSGRWGLWSVPIRFRTNPQFRIPAQQLTIGENYVSVVWSRADGHGRQHESGKLLTDADDAEVHRGDLTVTGQELRIHGVTTQYVKEYAVEPDVRELKMSELLPACAYTIQIRVRGRSGCWGLWSSPVHILTRGTIAVTPDEVAEDFISVRWERRKVSNPHQYPTGRGIVTSYHLRVYNEDGVHMETFLGDGDCPYRVTGLKANTYYCIELKANYNDEEWGLWSVPLWCLTMQPMRIQTKLISEEFCCLQLVRPNQQRRLPEDDGNPQTEERVLAHGRVRPTIMLCVTSPILSKSPYNTTASTASSGSAQTKPAYFNDALPPDAADQRLVYQTELLNNAETVEHTVPNLRCNTVYSVSVRTKLANGEWGMWSPSLVFATVPATRVSFTGIGESFVGVEWVRHAQVIPPQITSPEKVVLGVATITASRVRVRESGGAYQHTYTVEGAITSIRVDHLSPATTYMVCVQTFNDNYEWGVWSEEQKVRTVPGMDIHIQHVSEDSLWASWSRKTDLHVGGDADTVFNVNISARTFEVCILGEGGFTYTQETASTALFFRGLLPDAVYTVHVRALFGQSDQWGLWATQAFRTKPRLRVTFGNIGDHFVMLEWRRHLPKPTETELRLTFDEDDSGDNNCEDSKTMASLIGAGGAGWGRGERRPRAGGRGRRTCLSHNGSHVVAWESRARSGDRGAGGGCWTAPLDRGDGGCRPALPLQGAAHWRGALRHLQHCPHREQLPPARSAAVIGVSGVGVREELRGRVGLLERGVARADAAAAAAGGAKHR</sequence>
<dbReference type="Proteomes" id="UP000037923">
    <property type="component" value="Unassembled WGS sequence"/>
</dbReference>
<feature type="region of interest" description="Disordered" evidence="2">
    <location>
        <begin position="1264"/>
        <end position="1283"/>
    </location>
</feature>
<dbReference type="PROSITE" id="PS50853">
    <property type="entry name" value="FN3"/>
    <property type="match status" value="5"/>
</dbReference>
<feature type="compositionally biased region" description="Low complexity" evidence="2">
    <location>
        <begin position="98"/>
        <end position="116"/>
    </location>
</feature>
<dbReference type="Gene3D" id="2.60.40.10">
    <property type="entry name" value="Immunoglobulins"/>
    <property type="match status" value="6"/>
</dbReference>
<feature type="domain" description="Fibronectin type-III" evidence="3">
    <location>
        <begin position="747"/>
        <end position="864"/>
    </location>
</feature>
<dbReference type="InterPro" id="IPR013783">
    <property type="entry name" value="Ig-like_fold"/>
</dbReference>
<dbReference type="GeneID" id="26909670"/>
<feature type="compositionally biased region" description="Basic and acidic residues" evidence="2">
    <location>
        <begin position="124"/>
        <end position="134"/>
    </location>
</feature>
<dbReference type="CDD" id="cd00063">
    <property type="entry name" value="FN3"/>
    <property type="match status" value="5"/>
</dbReference>
<dbReference type="InterPro" id="IPR050991">
    <property type="entry name" value="ECM_Regulatory_Proteins"/>
</dbReference>
<feature type="compositionally biased region" description="Low complexity" evidence="2">
    <location>
        <begin position="194"/>
        <end position="214"/>
    </location>
</feature>
<feature type="domain" description="Fibronectin type-III" evidence="3">
    <location>
        <begin position="890"/>
        <end position="986"/>
    </location>
</feature>
<dbReference type="RefSeq" id="XP_015652530.1">
    <property type="nucleotide sequence ID" value="XM_015808817.1"/>
</dbReference>
<evidence type="ECO:0000313" key="5">
    <source>
        <dbReference type="Proteomes" id="UP000037923"/>
    </source>
</evidence>
<gene>
    <name evidence="4" type="ORF">ABB37_09387</name>
</gene>
<accession>A0A0N0DR76</accession>